<keyword evidence="3" id="KW-0547">Nucleotide-binding</keyword>
<evidence type="ECO:0000256" key="3">
    <source>
        <dbReference type="ARBA" id="ARBA00022741"/>
    </source>
</evidence>
<dbReference type="InterPro" id="IPR011009">
    <property type="entry name" value="Kinase-like_dom_sf"/>
</dbReference>
<dbReference type="Proteomes" id="UP000565785">
    <property type="component" value="Unassembled WGS sequence"/>
</dbReference>
<keyword evidence="7" id="KW-1185">Reference proteome</keyword>
<dbReference type="Gene3D" id="1.10.510.10">
    <property type="entry name" value="Transferase(Phosphotransferase) domain 1"/>
    <property type="match status" value="1"/>
</dbReference>
<dbReference type="GO" id="GO:0004674">
    <property type="term" value="F:protein serine/threonine kinase activity"/>
    <property type="evidence" value="ECO:0007669"/>
    <property type="project" value="UniProtKB-EC"/>
</dbReference>
<feature type="non-terminal residue" evidence="6">
    <location>
        <position position="115"/>
    </location>
</feature>
<gene>
    <name evidence="6" type="primary">Pak3_6</name>
    <name evidence="6" type="ORF">RHICYA_R10144</name>
</gene>
<sequence>AVVGTSYWMAPELCTKTPYGPKVDIWALGIMEMLEGEPPYFDQSPDKARHVIATRGTPKLQDPRQWSALLHDYLNCCLEVEVDGRWSAEELLQHPFLTSVKPLSSLALLIAAAKE</sequence>
<dbReference type="InterPro" id="IPR000719">
    <property type="entry name" value="Prot_kinase_dom"/>
</dbReference>
<evidence type="ECO:0000259" key="5">
    <source>
        <dbReference type="PROSITE" id="PS50011"/>
    </source>
</evidence>
<feature type="domain" description="Protein kinase" evidence="5">
    <location>
        <begin position="1"/>
        <end position="97"/>
    </location>
</feature>
<keyword evidence="6" id="KW-0808">Transferase</keyword>
<name>A0A7L1NV23_RHICY</name>
<keyword evidence="4" id="KW-0067">ATP-binding</keyword>
<dbReference type="Pfam" id="PF00069">
    <property type="entry name" value="Pkinase"/>
    <property type="match status" value="1"/>
</dbReference>
<proteinExistence type="inferred from homology"/>
<dbReference type="SUPFAM" id="SSF56112">
    <property type="entry name" value="Protein kinase-like (PK-like)"/>
    <property type="match status" value="1"/>
</dbReference>
<reference evidence="6 7" key="1">
    <citation type="submission" date="2019-09" db="EMBL/GenBank/DDBJ databases">
        <title>Bird 10,000 Genomes (B10K) Project - Family phase.</title>
        <authorList>
            <person name="Zhang G."/>
        </authorList>
    </citation>
    <scope>NUCLEOTIDE SEQUENCE [LARGE SCALE GENOMIC DNA]</scope>
    <source>
        <strain evidence="6">B10K-DU-002-35</strain>
        <tissue evidence="6">Muscle</tissue>
    </source>
</reference>
<comment type="similarity">
    <text evidence="1">Belongs to the protein kinase superfamily. STE Ser/Thr protein kinase family. STE20 subfamily.</text>
</comment>
<evidence type="ECO:0000256" key="4">
    <source>
        <dbReference type="ARBA" id="ARBA00022840"/>
    </source>
</evidence>
<evidence type="ECO:0000256" key="1">
    <source>
        <dbReference type="ARBA" id="ARBA00008874"/>
    </source>
</evidence>
<evidence type="ECO:0000313" key="7">
    <source>
        <dbReference type="Proteomes" id="UP000565785"/>
    </source>
</evidence>
<dbReference type="PANTHER" id="PTHR45832:SF22">
    <property type="entry name" value="SERINE_THREONINE-PROTEIN KINASE SAMKA-RELATED"/>
    <property type="match status" value="1"/>
</dbReference>
<evidence type="ECO:0000313" key="6">
    <source>
        <dbReference type="EMBL" id="NXO02987.1"/>
    </source>
</evidence>
<dbReference type="EMBL" id="VXBP01008868">
    <property type="protein sequence ID" value="NXO02987.1"/>
    <property type="molecule type" value="Genomic_DNA"/>
</dbReference>
<feature type="non-terminal residue" evidence="6">
    <location>
        <position position="1"/>
    </location>
</feature>
<dbReference type="PANTHER" id="PTHR45832">
    <property type="entry name" value="SERINE/THREONINE-PROTEIN KINASE SAMKA-RELATED-RELATED"/>
    <property type="match status" value="1"/>
</dbReference>
<dbReference type="PROSITE" id="PS50011">
    <property type="entry name" value="PROTEIN_KINASE_DOM"/>
    <property type="match status" value="1"/>
</dbReference>
<dbReference type="OrthoDB" id="2914378at2759"/>
<dbReference type="AlphaFoldDB" id="A0A7L1NV23"/>
<keyword evidence="6" id="KW-0418">Kinase</keyword>
<accession>A0A7L1NV23</accession>
<protein>
    <recommendedName>
        <fullName evidence="2">non-specific serine/threonine protein kinase</fullName>
        <ecNumber evidence="2">2.7.11.1</ecNumber>
    </recommendedName>
</protein>
<dbReference type="InterPro" id="IPR051931">
    <property type="entry name" value="PAK3-like"/>
</dbReference>
<organism evidence="6 7">
    <name type="scientific">Rhinopomastus cyanomelas</name>
    <name type="common">Common scimitarbill</name>
    <dbReference type="NCBI Taxonomy" id="113115"/>
    <lineage>
        <taxon>Eukaryota</taxon>
        <taxon>Metazoa</taxon>
        <taxon>Chordata</taxon>
        <taxon>Craniata</taxon>
        <taxon>Vertebrata</taxon>
        <taxon>Euteleostomi</taxon>
        <taxon>Archelosauria</taxon>
        <taxon>Archosauria</taxon>
        <taxon>Dinosauria</taxon>
        <taxon>Saurischia</taxon>
        <taxon>Theropoda</taxon>
        <taxon>Coelurosauria</taxon>
        <taxon>Aves</taxon>
        <taxon>Neognathae</taxon>
        <taxon>Neoaves</taxon>
        <taxon>Telluraves</taxon>
        <taxon>Coraciimorphae</taxon>
        <taxon>Bucerotiformes</taxon>
        <taxon>Rhinopomastidae</taxon>
        <taxon>Rhinopomastus</taxon>
    </lineage>
</organism>
<dbReference type="EC" id="2.7.11.1" evidence="2"/>
<evidence type="ECO:0000256" key="2">
    <source>
        <dbReference type="ARBA" id="ARBA00012513"/>
    </source>
</evidence>
<comment type="caution">
    <text evidence="6">The sequence shown here is derived from an EMBL/GenBank/DDBJ whole genome shotgun (WGS) entry which is preliminary data.</text>
</comment>
<dbReference type="GO" id="GO:0005524">
    <property type="term" value="F:ATP binding"/>
    <property type="evidence" value="ECO:0007669"/>
    <property type="project" value="UniProtKB-KW"/>
</dbReference>